<evidence type="ECO:0000313" key="1">
    <source>
        <dbReference type="EMBL" id="TQM94362.1"/>
    </source>
</evidence>
<protein>
    <submittedName>
        <fullName evidence="1">Uncharacterized protein</fullName>
    </submittedName>
</protein>
<keyword evidence="2" id="KW-1185">Reference proteome</keyword>
<accession>A0A543KH29</accession>
<reference evidence="1 2" key="1">
    <citation type="submission" date="2019-06" db="EMBL/GenBank/DDBJ databases">
        <title>Genomic Encyclopedia of Archaeal and Bacterial Type Strains, Phase II (KMG-II): from individual species to whole genera.</title>
        <authorList>
            <person name="Goeker M."/>
        </authorList>
    </citation>
    <scope>NUCLEOTIDE SEQUENCE [LARGE SCALE GENOMIC DNA]</scope>
    <source>
        <strain evidence="1 2">DSM 18423</strain>
    </source>
</reference>
<evidence type="ECO:0000313" key="2">
    <source>
        <dbReference type="Proteomes" id="UP000320582"/>
    </source>
</evidence>
<dbReference type="Proteomes" id="UP000320582">
    <property type="component" value="Unassembled WGS sequence"/>
</dbReference>
<proteinExistence type="predicted"/>
<comment type="caution">
    <text evidence="1">The sequence shown here is derived from an EMBL/GenBank/DDBJ whole genome shotgun (WGS) entry which is preliminary data.</text>
</comment>
<dbReference type="AlphaFoldDB" id="A0A543KH29"/>
<dbReference type="EMBL" id="VFPT01000001">
    <property type="protein sequence ID" value="TQM94362.1"/>
    <property type="molecule type" value="Genomic_DNA"/>
</dbReference>
<gene>
    <name evidence="1" type="ORF">BD293_3038</name>
</gene>
<name>A0A543KH29_9RHOB</name>
<organism evidence="1 2">
    <name type="scientific">Roseinatronobacter monicus</name>
    <dbReference type="NCBI Taxonomy" id="393481"/>
    <lineage>
        <taxon>Bacteria</taxon>
        <taxon>Pseudomonadati</taxon>
        <taxon>Pseudomonadota</taxon>
        <taxon>Alphaproteobacteria</taxon>
        <taxon>Rhodobacterales</taxon>
        <taxon>Paracoccaceae</taxon>
        <taxon>Roseinatronobacter</taxon>
    </lineage>
</organism>
<sequence>MSFIAVSVSVAKADRSVCTDTEFRQIPAPLTVQPPFSARRAGRSLEAAGTGEKNHSCFIIILCAVVNTTTRITGILDG</sequence>